<dbReference type="Gene3D" id="1.10.510.10">
    <property type="entry name" value="Transferase(Phosphotransferase) domain 1"/>
    <property type="match status" value="1"/>
</dbReference>
<dbReference type="PANTHER" id="PTHR44329">
    <property type="entry name" value="SERINE/THREONINE-PROTEIN KINASE TNNI3K-RELATED"/>
    <property type="match status" value="1"/>
</dbReference>
<evidence type="ECO:0000313" key="3">
    <source>
        <dbReference type="Proteomes" id="UP001437256"/>
    </source>
</evidence>
<feature type="domain" description="Protein kinase" evidence="1">
    <location>
        <begin position="102"/>
        <end position="368"/>
    </location>
</feature>
<dbReference type="PROSITE" id="PS50011">
    <property type="entry name" value="PROTEIN_KINASE_DOM"/>
    <property type="match status" value="1"/>
</dbReference>
<comment type="caution">
    <text evidence="2">The sequence shown here is derived from an EMBL/GenBank/DDBJ whole genome shotgun (WGS) entry which is preliminary data.</text>
</comment>
<dbReference type="InterPro" id="IPR008271">
    <property type="entry name" value="Ser/Thr_kinase_AS"/>
</dbReference>
<protein>
    <recommendedName>
        <fullName evidence="1">Protein kinase domain-containing protein</fullName>
    </recommendedName>
</protein>
<dbReference type="PROSITE" id="PS00108">
    <property type="entry name" value="PROTEIN_KINASE_ST"/>
    <property type="match status" value="1"/>
</dbReference>
<dbReference type="SUPFAM" id="SSF56112">
    <property type="entry name" value="Protein kinase-like (PK-like)"/>
    <property type="match status" value="1"/>
</dbReference>
<dbReference type="EMBL" id="JBBXMP010000098">
    <property type="protein sequence ID" value="KAL0062705.1"/>
    <property type="molecule type" value="Genomic_DNA"/>
</dbReference>
<accession>A0ABR2ZN73</accession>
<gene>
    <name evidence="2" type="ORF">AAF712_010400</name>
</gene>
<dbReference type="InterPro" id="IPR001245">
    <property type="entry name" value="Ser-Thr/Tyr_kinase_cat_dom"/>
</dbReference>
<proteinExistence type="predicted"/>
<dbReference type="SMART" id="SM00220">
    <property type="entry name" value="S_TKc"/>
    <property type="match status" value="1"/>
</dbReference>
<evidence type="ECO:0000259" key="1">
    <source>
        <dbReference type="PROSITE" id="PS50011"/>
    </source>
</evidence>
<dbReference type="InterPro" id="IPR000719">
    <property type="entry name" value="Prot_kinase_dom"/>
</dbReference>
<dbReference type="PRINTS" id="PR00109">
    <property type="entry name" value="TYRKINASE"/>
</dbReference>
<sequence>MKLNSSVQGGQNNVRNPSTILDTDLGSIEENFKSIFTAKSKAQDFLAKEGHSAQQCLDQMQRLVDHPNLLPELRPAVFTAMLRLSKNSGLHPTCLSIQNVKKIGRYPIAAGGFGEVWKGTIGDSNEPICLKVMKVYLNSDLEKLSIAYIREAILWRQMKHPNVLPFFGIYRLEHTQELCLISPWMEKGNLVEFLRATKREDVDHYTLVHDVASGLAYLHSKKLAHGDLKGVNILITRSLRACIADFGLSHIADTQGLGFTTSTTRSAGTMRWLAPEILDGKRPSMESDVYSFACVCYEIFTGLRPFPELTNITAVIFAVAQGKCPTRPQEASGLSDAMWALMTECWNTTPSSRPTASQIVERVGEMALRASDSPASNWNWSDSLLAQVRENVEYRSVSSPESSHGSTEFG</sequence>
<evidence type="ECO:0000313" key="2">
    <source>
        <dbReference type="EMBL" id="KAL0062705.1"/>
    </source>
</evidence>
<dbReference type="InterPro" id="IPR011009">
    <property type="entry name" value="Kinase-like_dom_sf"/>
</dbReference>
<reference evidence="2 3" key="1">
    <citation type="submission" date="2024-05" db="EMBL/GenBank/DDBJ databases">
        <title>A draft genome resource for the thread blight pathogen Marasmius tenuissimus strain MS-2.</title>
        <authorList>
            <person name="Yulfo-Soto G.E."/>
            <person name="Baruah I.K."/>
            <person name="Amoako-Attah I."/>
            <person name="Bukari Y."/>
            <person name="Meinhardt L.W."/>
            <person name="Bailey B.A."/>
            <person name="Cohen S.P."/>
        </authorList>
    </citation>
    <scope>NUCLEOTIDE SEQUENCE [LARGE SCALE GENOMIC DNA]</scope>
    <source>
        <strain evidence="2 3">MS-2</strain>
    </source>
</reference>
<organism evidence="2 3">
    <name type="scientific">Marasmius tenuissimus</name>
    <dbReference type="NCBI Taxonomy" id="585030"/>
    <lineage>
        <taxon>Eukaryota</taxon>
        <taxon>Fungi</taxon>
        <taxon>Dikarya</taxon>
        <taxon>Basidiomycota</taxon>
        <taxon>Agaricomycotina</taxon>
        <taxon>Agaricomycetes</taxon>
        <taxon>Agaricomycetidae</taxon>
        <taxon>Agaricales</taxon>
        <taxon>Marasmiineae</taxon>
        <taxon>Marasmiaceae</taxon>
        <taxon>Marasmius</taxon>
    </lineage>
</organism>
<dbReference type="Pfam" id="PF07714">
    <property type="entry name" value="PK_Tyr_Ser-Thr"/>
    <property type="match status" value="1"/>
</dbReference>
<dbReference type="InterPro" id="IPR051681">
    <property type="entry name" value="Ser/Thr_Kinases-Pseudokinases"/>
</dbReference>
<name>A0ABR2ZN73_9AGAR</name>
<keyword evidence="3" id="KW-1185">Reference proteome</keyword>
<dbReference type="Proteomes" id="UP001437256">
    <property type="component" value="Unassembled WGS sequence"/>
</dbReference>